<comment type="caution">
    <text evidence="1">The sequence shown here is derived from an EMBL/GenBank/DDBJ whole genome shotgun (WGS) entry which is preliminary data.</text>
</comment>
<dbReference type="Proteomes" id="UP000253782">
    <property type="component" value="Unassembled WGS sequence"/>
</dbReference>
<name>A0A369URR5_9GAMM</name>
<sequence>MIGEDLENVTSYYDNGGHLLKALAYRDAYGNYRILAFGGNVHGPKRDSESYVSLHAYGFLQDHGGYLARWEIKDANGGPLCGLKMLTPLVDIIDAGDGQSLVMVPYWIDCDGLDPTEVKLIMVYKDRKYAIRGNLPNQEGDEITRTPGETFKELPAVVQKTALAYWERVEAAAKKAADRSNPNVAN</sequence>
<dbReference type="EMBL" id="QQAH01000001">
    <property type="protein sequence ID" value="RDD83356.1"/>
    <property type="molecule type" value="Genomic_DNA"/>
</dbReference>
<dbReference type="OrthoDB" id="8750305at2"/>
<reference evidence="1 2" key="1">
    <citation type="submission" date="2018-07" db="EMBL/GenBank/DDBJ databases">
        <title>Dyella tabacisoli L4-6T, whole genome shotgun sequence.</title>
        <authorList>
            <person name="Zhou X.-K."/>
            <person name="Li W.-J."/>
            <person name="Duan Y.-Q."/>
        </authorList>
    </citation>
    <scope>NUCLEOTIDE SEQUENCE [LARGE SCALE GENOMIC DNA]</scope>
    <source>
        <strain evidence="1 2">L4-6</strain>
    </source>
</reference>
<evidence type="ECO:0000313" key="1">
    <source>
        <dbReference type="EMBL" id="RDD83356.1"/>
    </source>
</evidence>
<dbReference type="NCBIfam" id="NF046077">
    <property type="entry name" value="LPS_M949_RS01915"/>
    <property type="match status" value="1"/>
</dbReference>
<protein>
    <submittedName>
        <fullName evidence="1">Uncharacterized protein</fullName>
    </submittedName>
</protein>
<accession>A0A369URR5</accession>
<organism evidence="1 2">
    <name type="scientific">Dyella tabacisoli</name>
    <dbReference type="NCBI Taxonomy" id="2282381"/>
    <lineage>
        <taxon>Bacteria</taxon>
        <taxon>Pseudomonadati</taxon>
        <taxon>Pseudomonadota</taxon>
        <taxon>Gammaproteobacteria</taxon>
        <taxon>Lysobacterales</taxon>
        <taxon>Rhodanobacteraceae</taxon>
        <taxon>Dyella</taxon>
    </lineage>
</organism>
<proteinExistence type="predicted"/>
<gene>
    <name evidence="1" type="ORF">DVJ77_01865</name>
</gene>
<keyword evidence="2" id="KW-1185">Reference proteome</keyword>
<dbReference type="InterPro" id="IPR058148">
    <property type="entry name" value="M949_RS01915-like_dom"/>
</dbReference>
<evidence type="ECO:0000313" key="2">
    <source>
        <dbReference type="Proteomes" id="UP000253782"/>
    </source>
</evidence>
<dbReference type="AlphaFoldDB" id="A0A369URR5"/>